<feature type="DNA-binding region" description="HMG box" evidence="2">
    <location>
        <begin position="368"/>
        <end position="447"/>
    </location>
</feature>
<dbReference type="EMBL" id="KV425882">
    <property type="protein sequence ID" value="KZW03850.1"/>
    <property type="molecule type" value="Genomic_DNA"/>
</dbReference>
<evidence type="ECO:0000256" key="2">
    <source>
        <dbReference type="PROSITE-ProRule" id="PRU00267"/>
    </source>
</evidence>
<dbReference type="Gene3D" id="1.10.30.10">
    <property type="entry name" value="High mobility group box domain"/>
    <property type="match status" value="2"/>
</dbReference>
<evidence type="ECO:0000313" key="6">
    <source>
        <dbReference type="Proteomes" id="UP000077266"/>
    </source>
</evidence>
<keyword evidence="2" id="KW-0539">Nucleus</keyword>
<evidence type="ECO:0000313" key="5">
    <source>
        <dbReference type="EMBL" id="KZW03850.1"/>
    </source>
</evidence>
<organism evidence="5 6">
    <name type="scientific">Exidia glandulosa HHB12029</name>
    <dbReference type="NCBI Taxonomy" id="1314781"/>
    <lineage>
        <taxon>Eukaryota</taxon>
        <taxon>Fungi</taxon>
        <taxon>Dikarya</taxon>
        <taxon>Basidiomycota</taxon>
        <taxon>Agaricomycotina</taxon>
        <taxon>Agaricomycetes</taxon>
        <taxon>Auriculariales</taxon>
        <taxon>Exidiaceae</taxon>
        <taxon>Exidia</taxon>
    </lineage>
</organism>
<evidence type="ECO:0000259" key="4">
    <source>
        <dbReference type="PROSITE" id="PS50118"/>
    </source>
</evidence>
<feature type="domain" description="HMG box" evidence="4">
    <location>
        <begin position="263"/>
        <end position="333"/>
    </location>
</feature>
<feature type="region of interest" description="Disordered" evidence="3">
    <location>
        <begin position="457"/>
        <end position="499"/>
    </location>
</feature>
<dbReference type="AlphaFoldDB" id="A0A166BTB9"/>
<name>A0A166BTB9_EXIGL</name>
<feature type="compositionally biased region" description="Polar residues" evidence="3">
    <location>
        <begin position="13"/>
        <end position="24"/>
    </location>
</feature>
<protein>
    <recommendedName>
        <fullName evidence="4">HMG box domain-containing protein</fullName>
    </recommendedName>
</protein>
<reference evidence="5 6" key="1">
    <citation type="journal article" date="2016" name="Mol. Biol. Evol.">
        <title>Comparative Genomics of Early-Diverging Mushroom-Forming Fungi Provides Insights into the Origins of Lignocellulose Decay Capabilities.</title>
        <authorList>
            <person name="Nagy L.G."/>
            <person name="Riley R."/>
            <person name="Tritt A."/>
            <person name="Adam C."/>
            <person name="Daum C."/>
            <person name="Floudas D."/>
            <person name="Sun H."/>
            <person name="Yadav J.S."/>
            <person name="Pangilinan J."/>
            <person name="Larsson K.H."/>
            <person name="Matsuura K."/>
            <person name="Barry K."/>
            <person name="Labutti K."/>
            <person name="Kuo R."/>
            <person name="Ohm R.A."/>
            <person name="Bhattacharya S.S."/>
            <person name="Shirouzu T."/>
            <person name="Yoshinaga Y."/>
            <person name="Martin F.M."/>
            <person name="Grigoriev I.V."/>
            <person name="Hibbett D.S."/>
        </authorList>
    </citation>
    <scope>NUCLEOTIDE SEQUENCE [LARGE SCALE GENOMIC DNA]</scope>
    <source>
        <strain evidence="5 6">HHB12029</strain>
    </source>
</reference>
<sequence length="499" mass="56103">MDPLHPTSAFGDQHTNAHQPRASISSSVATVDDLDWNQLDLELDKYTHVFELPSVHDHQLGALQPKPDPASPQFGQIPFPQSPTDDGAIFINDMQLYAGDVLGMHHQFPQRLQPVFAANYPVFPLDNDASGYPDHVMNSPSDAFLDSSPWMSATVPDNPVMGESPTFSPTTLSPGSLPAPQAIRPLMLAHRTSLPMSIPSTPYRQQRFMQHSAPAAYSPIRLVHERRLSTMGADDPSRKRKRSPEHDLDKDKGPPQRSELHPPKQAPSAWQVFFADWLEDHRARNPRQRLNVAQAAKEAGQVYHNLKPEERERLKLRAQAAKEERERELAVWKSKLTPEDIRRENLYRAAQRKLGKSRRGNLKDPNAPRKPLSAYFMFLQKASRYSSRIRSSPQLVQDVFGDETETTKQSVLAAAKWRSLSDAEKKPFLVQAEQDKIEYENARRMYEDRHSGNIIYRSSGELGHGSSTSVLAYPPYATDVATDDEGEASDGLSDPPEES</sequence>
<dbReference type="InterPro" id="IPR036910">
    <property type="entry name" value="HMG_box_dom_sf"/>
</dbReference>
<dbReference type="GO" id="GO:0005634">
    <property type="term" value="C:nucleus"/>
    <property type="evidence" value="ECO:0007669"/>
    <property type="project" value="UniProtKB-UniRule"/>
</dbReference>
<dbReference type="PANTHER" id="PTHR48112:SF22">
    <property type="entry name" value="MITOCHONDRIAL TRANSCRIPTION FACTOR A, ISOFORM B"/>
    <property type="match status" value="1"/>
</dbReference>
<feature type="compositionally biased region" description="Basic and acidic residues" evidence="3">
    <location>
        <begin position="244"/>
        <end position="262"/>
    </location>
</feature>
<keyword evidence="1 2" id="KW-0238">DNA-binding</keyword>
<dbReference type="PANTHER" id="PTHR48112">
    <property type="entry name" value="HIGH MOBILITY GROUP PROTEIN DSP1"/>
    <property type="match status" value="1"/>
</dbReference>
<dbReference type="SMART" id="SM00398">
    <property type="entry name" value="HMG"/>
    <property type="match status" value="2"/>
</dbReference>
<feature type="DNA-binding region" description="HMG box" evidence="2">
    <location>
        <begin position="263"/>
        <end position="333"/>
    </location>
</feature>
<keyword evidence="6" id="KW-1185">Reference proteome</keyword>
<dbReference type="GO" id="GO:0003677">
    <property type="term" value="F:DNA binding"/>
    <property type="evidence" value="ECO:0007669"/>
    <property type="project" value="UniProtKB-UniRule"/>
</dbReference>
<dbReference type="InterPro" id="IPR009071">
    <property type="entry name" value="HMG_box_dom"/>
</dbReference>
<gene>
    <name evidence="5" type="ORF">EXIGLDRAFT_758169</name>
</gene>
<dbReference type="OrthoDB" id="5550281at2759"/>
<dbReference type="InterPro" id="IPR050342">
    <property type="entry name" value="HMGB"/>
</dbReference>
<proteinExistence type="predicted"/>
<feature type="domain" description="HMG box" evidence="4">
    <location>
        <begin position="368"/>
        <end position="447"/>
    </location>
</feature>
<feature type="region of interest" description="Disordered" evidence="3">
    <location>
        <begin position="1"/>
        <end position="24"/>
    </location>
</feature>
<dbReference type="Proteomes" id="UP000077266">
    <property type="component" value="Unassembled WGS sequence"/>
</dbReference>
<evidence type="ECO:0000256" key="3">
    <source>
        <dbReference type="SAM" id="MobiDB-lite"/>
    </source>
</evidence>
<dbReference type="Pfam" id="PF09011">
    <property type="entry name" value="HMG_box_2"/>
    <property type="match status" value="2"/>
</dbReference>
<accession>A0A166BTB9</accession>
<feature type="region of interest" description="Disordered" evidence="3">
    <location>
        <begin position="228"/>
        <end position="266"/>
    </location>
</feature>
<dbReference type="InParanoid" id="A0A166BTB9"/>
<dbReference type="STRING" id="1314781.A0A166BTB9"/>
<evidence type="ECO:0000256" key="1">
    <source>
        <dbReference type="ARBA" id="ARBA00023125"/>
    </source>
</evidence>
<dbReference type="PROSITE" id="PS50118">
    <property type="entry name" value="HMG_BOX_2"/>
    <property type="match status" value="2"/>
</dbReference>
<dbReference type="SUPFAM" id="SSF47095">
    <property type="entry name" value="HMG-box"/>
    <property type="match status" value="2"/>
</dbReference>